<feature type="compositionally biased region" description="Low complexity" evidence="1">
    <location>
        <begin position="155"/>
        <end position="171"/>
    </location>
</feature>
<proteinExistence type="predicted"/>
<name>A0A1G6IEH1_9BACL</name>
<reference evidence="3 4" key="1">
    <citation type="submission" date="2016-10" db="EMBL/GenBank/DDBJ databases">
        <authorList>
            <person name="de Groot N.N."/>
        </authorList>
    </citation>
    <scope>NUCLEOTIDE SEQUENCE [LARGE SCALE GENOMIC DNA]</scope>
    <source>
        <strain evidence="3 4">DSM 45514</strain>
    </source>
</reference>
<evidence type="ECO:0000256" key="2">
    <source>
        <dbReference type="SAM" id="SignalP"/>
    </source>
</evidence>
<dbReference type="Proteomes" id="UP000199387">
    <property type="component" value="Unassembled WGS sequence"/>
</dbReference>
<gene>
    <name evidence="3" type="ORF">SAMN04488112_102197</name>
</gene>
<feature type="signal peptide" evidence="2">
    <location>
        <begin position="1"/>
        <end position="23"/>
    </location>
</feature>
<evidence type="ECO:0008006" key="5">
    <source>
        <dbReference type="Google" id="ProtNLM"/>
    </source>
</evidence>
<protein>
    <recommendedName>
        <fullName evidence="5">LPXTG-motif cell wall anchor domain-containing protein</fullName>
    </recommendedName>
</protein>
<dbReference type="STRING" id="1236220.SAMN04488112_102197"/>
<keyword evidence="4" id="KW-1185">Reference proteome</keyword>
<dbReference type="EMBL" id="FMZA01000002">
    <property type="protein sequence ID" value="SDC04861.1"/>
    <property type="molecule type" value="Genomic_DNA"/>
</dbReference>
<feature type="chain" id="PRO_5011506120" description="LPXTG-motif cell wall anchor domain-containing protein" evidence="2">
    <location>
        <begin position="24"/>
        <end position="218"/>
    </location>
</feature>
<evidence type="ECO:0000313" key="3">
    <source>
        <dbReference type="EMBL" id="SDC04861.1"/>
    </source>
</evidence>
<dbReference type="OrthoDB" id="2988761at2"/>
<feature type="region of interest" description="Disordered" evidence="1">
    <location>
        <begin position="130"/>
        <end position="192"/>
    </location>
</feature>
<dbReference type="RefSeq" id="WP_091566249.1">
    <property type="nucleotide sequence ID" value="NZ_FMZA01000002.1"/>
</dbReference>
<keyword evidence="2" id="KW-0732">Signal</keyword>
<accession>A0A1G6IEH1</accession>
<evidence type="ECO:0000313" key="4">
    <source>
        <dbReference type="Proteomes" id="UP000199387"/>
    </source>
</evidence>
<sequence>MRLTTVVMAFALLFALMAPSAYAEKPLDWKLTFAEGNHLLKGHLNASASQIKGKTTIHIHGQNPIVLEQNTPNVKATLDGLEEGKTYQGTITFEGEVAGQKVSVSECFTLYVATPGKSLNEKHILKYGECEKDNDGNSGDKPGNQPGDNPDDQPGDTPDQQPGDQPNDGQQSPEDKIDNPKGGKMPKTATDQPTQLLIGSLLLLAGAAFWKFRGVSQN</sequence>
<organism evidence="3 4">
    <name type="scientific">Melghirimyces thermohalophilus</name>
    <dbReference type="NCBI Taxonomy" id="1236220"/>
    <lineage>
        <taxon>Bacteria</taxon>
        <taxon>Bacillati</taxon>
        <taxon>Bacillota</taxon>
        <taxon>Bacilli</taxon>
        <taxon>Bacillales</taxon>
        <taxon>Thermoactinomycetaceae</taxon>
        <taxon>Melghirimyces</taxon>
    </lineage>
</organism>
<evidence type="ECO:0000256" key="1">
    <source>
        <dbReference type="SAM" id="MobiDB-lite"/>
    </source>
</evidence>
<dbReference type="AlphaFoldDB" id="A0A1G6IEH1"/>